<evidence type="ECO:0000313" key="4">
    <source>
        <dbReference type="EMBL" id="NJC26230.1"/>
    </source>
</evidence>
<comment type="subcellular location">
    <subcellularLocation>
        <location evidence="1">Membrane</location>
        <topology evidence="1">Single-pass membrane protein</topology>
    </subcellularLocation>
</comment>
<dbReference type="Gene3D" id="3.30.479.30">
    <property type="entry name" value="Band 7 domain"/>
    <property type="match status" value="1"/>
</dbReference>
<dbReference type="Proteomes" id="UP000770785">
    <property type="component" value="Unassembled WGS sequence"/>
</dbReference>
<dbReference type="InterPro" id="IPR036013">
    <property type="entry name" value="Band_7/SPFH_dom_sf"/>
</dbReference>
<evidence type="ECO:0000256" key="1">
    <source>
        <dbReference type="ARBA" id="ARBA00004167"/>
    </source>
</evidence>
<name>A0ABX0XAG3_9BACT</name>
<accession>A0ABX0XAG3</accession>
<dbReference type="RefSeq" id="WP_168036986.1">
    <property type="nucleotide sequence ID" value="NZ_JAATJH010000002.1"/>
</dbReference>
<gene>
    <name evidence="4" type="ORF">GGR27_001729</name>
</gene>
<evidence type="ECO:0000259" key="3">
    <source>
        <dbReference type="SMART" id="SM00244"/>
    </source>
</evidence>
<dbReference type="GO" id="GO:0006508">
    <property type="term" value="P:proteolysis"/>
    <property type="evidence" value="ECO:0007669"/>
    <property type="project" value="UniProtKB-KW"/>
</dbReference>
<feature type="signal peptide" evidence="2">
    <location>
        <begin position="1"/>
        <end position="19"/>
    </location>
</feature>
<feature type="domain" description="Band 7" evidence="3">
    <location>
        <begin position="19"/>
        <end position="181"/>
    </location>
</feature>
<dbReference type="CDD" id="cd03401">
    <property type="entry name" value="SPFH_prohibitin"/>
    <property type="match status" value="1"/>
</dbReference>
<evidence type="ECO:0000256" key="2">
    <source>
        <dbReference type="SAM" id="SignalP"/>
    </source>
</evidence>
<sequence>MKYPINIALIVLTSLFALTSCTVVREGEVGVKRTLGKYQDKSIGQGMVTFNPLTSAVQKMSTQTENLEVELNLPSKEGLNIRAAISILYSLDGQKAAEVLRQIGLNYERSVILPVFRSAVADVSARYFAKDMHTGQRGVIEEAIREQMMTNLAGRGIIIETVLVKSIQLPVNLARSIEEKLEAEQQSLRMEFVLTQARQQADQQRIEAEGTRDAQLIIAEGLTPEILRFKAIEAFMALSQSANAKVIITGGDMPMMMNGDEVMAAPVRK</sequence>
<proteinExistence type="predicted"/>
<dbReference type="InterPro" id="IPR000163">
    <property type="entry name" value="Prohibitin"/>
</dbReference>
<feature type="chain" id="PRO_5047229500" evidence="2">
    <location>
        <begin position="20"/>
        <end position="269"/>
    </location>
</feature>
<dbReference type="SMART" id="SM00244">
    <property type="entry name" value="PHB"/>
    <property type="match status" value="1"/>
</dbReference>
<organism evidence="4 5">
    <name type="scientific">Neolewinella antarctica</name>
    <dbReference type="NCBI Taxonomy" id="442734"/>
    <lineage>
        <taxon>Bacteria</taxon>
        <taxon>Pseudomonadati</taxon>
        <taxon>Bacteroidota</taxon>
        <taxon>Saprospiria</taxon>
        <taxon>Saprospirales</taxon>
        <taxon>Lewinellaceae</taxon>
        <taxon>Neolewinella</taxon>
    </lineage>
</organism>
<dbReference type="InterPro" id="IPR001107">
    <property type="entry name" value="Band_7"/>
</dbReference>
<keyword evidence="5" id="KW-1185">Reference proteome</keyword>
<keyword evidence="4" id="KW-0645">Protease</keyword>
<dbReference type="SUPFAM" id="SSF117892">
    <property type="entry name" value="Band 7/SPFH domain"/>
    <property type="match status" value="1"/>
</dbReference>
<dbReference type="PANTHER" id="PTHR23222:SF0">
    <property type="entry name" value="PROHIBITIN 1"/>
    <property type="match status" value="1"/>
</dbReference>
<keyword evidence="2" id="KW-0732">Signal</keyword>
<comment type="caution">
    <text evidence="4">The sequence shown here is derived from an EMBL/GenBank/DDBJ whole genome shotgun (WGS) entry which is preliminary data.</text>
</comment>
<protein>
    <submittedName>
        <fullName evidence="4">Regulator of protease activity HflC (Stomatin/prohibitin superfamily)</fullName>
    </submittedName>
</protein>
<dbReference type="EMBL" id="JAATJH010000002">
    <property type="protein sequence ID" value="NJC26230.1"/>
    <property type="molecule type" value="Genomic_DNA"/>
</dbReference>
<dbReference type="GO" id="GO:0008233">
    <property type="term" value="F:peptidase activity"/>
    <property type="evidence" value="ECO:0007669"/>
    <property type="project" value="UniProtKB-KW"/>
</dbReference>
<evidence type="ECO:0000313" key="5">
    <source>
        <dbReference type="Proteomes" id="UP000770785"/>
    </source>
</evidence>
<dbReference type="Pfam" id="PF01145">
    <property type="entry name" value="Band_7"/>
    <property type="match status" value="1"/>
</dbReference>
<reference evidence="4 5" key="1">
    <citation type="submission" date="2020-03" db="EMBL/GenBank/DDBJ databases">
        <title>Genomic Encyclopedia of Type Strains, Phase IV (KMG-IV): sequencing the most valuable type-strain genomes for metagenomic binning, comparative biology and taxonomic classification.</title>
        <authorList>
            <person name="Goeker M."/>
        </authorList>
    </citation>
    <scope>NUCLEOTIDE SEQUENCE [LARGE SCALE GENOMIC DNA]</scope>
    <source>
        <strain evidence="4 5">DSM 105096</strain>
    </source>
</reference>
<keyword evidence="4" id="KW-0378">Hydrolase</keyword>
<dbReference type="PROSITE" id="PS51257">
    <property type="entry name" value="PROKAR_LIPOPROTEIN"/>
    <property type="match status" value="1"/>
</dbReference>
<dbReference type="PANTHER" id="PTHR23222">
    <property type="entry name" value="PROHIBITIN"/>
    <property type="match status" value="1"/>
</dbReference>